<dbReference type="AlphaFoldDB" id="A0AAN6ULN1"/>
<feature type="compositionally biased region" description="Basic and acidic residues" evidence="1">
    <location>
        <begin position="9"/>
        <end position="21"/>
    </location>
</feature>
<feature type="compositionally biased region" description="Polar residues" evidence="1">
    <location>
        <begin position="38"/>
        <end position="52"/>
    </location>
</feature>
<dbReference type="EMBL" id="MU853410">
    <property type="protein sequence ID" value="KAK4133996.1"/>
    <property type="molecule type" value="Genomic_DNA"/>
</dbReference>
<reference evidence="2" key="1">
    <citation type="journal article" date="2023" name="Mol. Phylogenet. Evol.">
        <title>Genome-scale phylogeny and comparative genomics of the fungal order Sordariales.</title>
        <authorList>
            <person name="Hensen N."/>
            <person name="Bonometti L."/>
            <person name="Westerberg I."/>
            <person name="Brannstrom I.O."/>
            <person name="Guillou S."/>
            <person name="Cros-Aarteil S."/>
            <person name="Calhoun S."/>
            <person name="Haridas S."/>
            <person name="Kuo A."/>
            <person name="Mondo S."/>
            <person name="Pangilinan J."/>
            <person name="Riley R."/>
            <person name="LaButti K."/>
            <person name="Andreopoulos B."/>
            <person name="Lipzen A."/>
            <person name="Chen C."/>
            <person name="Yan M."/>
            <person name="Daum C."/>
            <person name="Ng V."/>
            <person name="Clum A."/>
            <person name="Steindorff A."/>
            <person name="Ohm R.A."/>
            <person name="Martin F."/>
            <person name="Silar P."/>
            <person name="Natvig D.O."/>
            <person name="Lalanne C."/>
            <person name="Gautier V."/>
            <person name="Ament-Velasquez S.L."/>
            <person name="Kruys A."/>
            <person name="Hutchinson M.I."/>
            <person name="Powell A.J."/>
            <person name="Barry K."/>
            <person name="Miller A.N."/>
            <person name="Grigoriev I.V."/>
            <person name="Debuchy R."/>
            <person name="Gladieux P."/>
            <person name="Hiltunen Thoren M."/>
            <person name="Johannesson H."/>
        </authorList>
    </citation>
    <scope>NUCLEOTIDE SEQUENCE</scope>
    <source>
        <strain evidence="2">CBS 123565</strain>
    </source>
</reference>
<organism evidence="2 3">
    <name type="scientific">Trichocladium antarcticum</name>
    <dbReference type="NCBI Taxonomy" id="1450529"/>
    <lineage>
        <taxon>Eukaryota</taxon>
        <taxon>Fungi</taxon>
        <taxon>Dikarya</taxon>
        <taxon>Ascomycota</taxon>
        <taxon>Pezizomycotina</taxon>
        <taxon>Sordariomycetes</taxon>
        <taxon>Sordariomycetidae</taxon>
        <taxon>Sordariales</taxon>
        <taxon>Chaetomiaceae</taxon>
        <taxon>Trichocladium</taxon>
    </lineage>
</organism>
<sequence length="163" mass="18290">MAMVVWCGEMEKEEKTREGRQKGKAGQRSRVTGARLSQPISARQCASGSQLSCGAASPGSELDPAQPALPDPCHNANLEMDDADEMQKARRQARREAERDRGWPFETGWRTWKSAGYRTDQQTQLSGSCWDRRMVLQRCPGQTLSRLILDLILVSRFYSVDNG</sequence>
<evidence type="ECO:0000256" key="1">
    <source>
        <dbReference type="SAM" id="MobiDB-lite"/>
    </source>
</evidence>
<accession>A0AAN6ULN1</accession>
<evidence type="ECO:0000313" key="3">
    <source>
        <dbReference type="Proteomes" id="UP001304895"/>
    </source>
</evidence>
<comment type="caution">
    <text evidence="2">The sequence shown here is derived from an EMBL/GenBank/DDBJ whole genome shotgun (WGS) entry which is preliminary data.</text>
</comment>
<keyword evidence="3" id="KW-1185">Reference proteome</keyword>
<dbReference type="Proteomes" id="UP001304895">
    <property type="component" value="Unassembled WGS sequence"/>
</dbReference>
<feature type="region of interest" description="Disordered" evidence="1">
    <location>
        <begin position="1"/>
        <end position="99"/>
    </location>
</feature>
<gene>
    <name evidence="2" type="ORF">BT67DRAFT_37244</name>
</gene>
<reference evidence="2" key="2">
    <citation type="submission" date="2023-05" db="EMBL/GenBank/DDBJ databases">
        <authorList>
            <consortium name="Lawrence Berkeley National Laboratory"/>
            <person name="Steindorff A."/>
            <person name="Hensen N."/>
            <person name="Bonometti L."/>
            <person name="Westerberg I."/>
            <person name="Brannstrom I.O."/>
            <person name="Guillou S."/>
            <person name="Cros-Aarteil S."/>
            <person name="Calhoun S."/>
            <person name="Haridas S."/>
            <person name="Kuo A."/>
            <person name="Mondo S."/>
            <person name="Pangilinan J."/>
            <person name="Riley R."/>
            <person name="Labutti K."/>
            <person name="Andreopoulos B."/>
            <person name="Lipzen A."/>
            <person name="Chen C."/>
            <person name="Yanf M."/>
            <person name="Daum C."/>
            <person name="Ng V."/>
            <person name="Clum A."/>
            <person name="Ohm R."/>
            <person name="Martin F."/>
            <person name="Silar P."/>
            <person name="Natvig D."/>
            <person name="Lalanne C."/>
            <person name="Gautier V."/>
            <person name="Ament-Velasquez S.L."/>
            <person name="Kruys A."/>
            <person name="Hutchinson M.I."/>
            <person name="Powell A.J."/>
            <person name="Barry K."/>
            <person name="Miller A.N."/>
            <person name="Grigoriev I.V."/>
            <person name="Debuchy R."/>
            <person name="Gladieux P."/>
            <person name="Thoren M.H."/>
            <person name="Johannesson H."/>
        </authorList>
    </citation>
    <scope>NUCLEOTIDE SEQUENCE</scope>
    <source>
        <strain evidence="2">CBS 123565</strain>
    </source>
</reference>
<proteinExistence type="predicted"/>
<protein>
    <submittedName>
        <fullName evidence="2">Uncharacterized protein</fullName>
    </submittedName>
</protein>
<evidence type="ECO:0000313" key="2">
    <source>
        <dbReference type="EMBL" id="KAK4133996.1"/>
    </source>
</evidence>
<name>A0AAN6ULN1_9PEZI</name>